<comment type="caution">
    <text evidence="1">The sequence shown here is derived from an EMBL/GenBank/DDBJ whole genome shotgun (WGS) entry which is preliminary data.</text>
</comment>
<evidence type="ECO:0000313" key="2">
    <source>
        <dbReference type="Proteomes" id="UP001418222"/>
    </source>
</evidence>
<protein>
    <submittedName>
        <fullName evidence="1">Uncharacterized protein</fullName>
    </submittedName>
</protein>
<dbReference type="EMBL" id="JBBWWQ010000002">
    <property type="protein sequence ID" value="KAK8954714.1"/>
    <property type="molecule type" value="Genomic_DNA"/>
</dbReference>
<name>A0AAP0GEP9_9ASPA</name>
<dbReference type="AlphaFoldDB" id="A0AAP0GEP9"/>
<organism evidence="1 2">
    <name type="scientific">Platanthera zijinensis</name>
    <dbReference type="NCBI Taxonomy" id="2320716"/>
    <lineage>
        <taxon>Eukaryota</taxon>
        <taxon>Viridiplantae</taxon>
        <taxon>Streptophyta</taxon>
        <taxon>Embryophyta</taxon>
        <taxon>Tracheophyta</taxon>
        <taxon>Spermatophyta</taxon>
        <taxon>Magnoliopsida</taxon>
        <taxon>Liliopsida</taxon>
        <taxon>Asparagales</taxon>
        <taxon>Orchidaceae</taxon>
        <taxon>Orchidoideae</taxon>
        <taxon>Orchideae</taxon>
        <taxon>Orchidinae</taxon>
        <taxon>Platanthera</taxon>
    </lineage>
</organism>
<sequence length="128" mass="14190">MTKVPPRRPDDGGGRWRRRLLAHGTIACGLPRGRTRAQGPRVSECALACRAFSRVSRACAWASCTHVCFLSCGCLAFYDLVRENLGRTLNQSLTTSSFLSLNSFDNFLACVLSVLNLLQSLWRHFSLA</sequence>
<keyword evidence="2" id="KW-1185">Reference proteome</keyword>
<dbReference type="Proteomes" id="UP001418222">
    <property type="component" value="Unassembled WGS sequence"/>
</dbReference>
<gene>
    <name evidence="1" type="ORF">KSP39_PZI002868</name>
</gene>
<proteinExistence type="predicted"/>
<accession>A0AAP0GEP9</accession>
<reference evidence="1 2" key="1">
    <citation type="journal article" date="2022" name="Nat. Plants">
        <title>Genomes of leafy and leafless Platanthera orchids illuminate the evolution of mycoheterotrophy.</title>
        <authorList>
            <person name="Li M.H."/>
            <person name="Liu K.W."/>
            <person name="Li Z."/>
            <person name="Lu H.C."/>
            <person name="Ye Q.L."/>
            <person name="Zhang D."/>
            <person name="Wang J.Y."/>
            <person name="Li Y.F."/>
            <person name="Zhong Z.M."/>
            <person name="Liu X."/>
            <person name="Yu X."/>
            <person name="Liu D.K."/>
            <person name="Tu X.D."/>
            <person name="Liu B."/>
            <person name="Hao Y."/>
            <person name="Liao X.Y."/>
            <person name="Jiang Y.T."/>
            <person name="Sun W.H."/>
            <person name="Chen J."/>
            <person name="Chen Y.Q."/>
            <person name="Ai Y."/>
            <person name="Zhai J.W."/>
            <person name="Wu S.S."/>
            <person name="Zhou Z."/>
            <person name="Hsiao Y.Y."/>
            <person name="Wu W.L."/>
            <person name="Chen Y.Y."/>
            <person name="Lin Y.F."/>
            <person name="Hsu J.L."/>
            <person name="Li C.Y."/>
            <person name="Wang Z.W."/>
            <person name="Zhao X."/>
            <person name="Zhong W.Y."/>
            <person name="Ma X.K."/>
            <person name="Ma L."/>
            <person name="Huang J."/>
            <person name="Chen G.Z."/>
            <person name="Huang M.Z."/>
            <person name="Huang L."/>
            <person name="Peng D.H."/>
            <person name="Luo Y.B."/>
            <person name="Zou S.Q."/>
            <person name="Chen S.P."/>
            <person name="Lan S."/>
            <person name="Tsai W.C."/>
            <person name="Van de Peer Y."/>
            <person name="Liu Z.J."/>
        </authorList>
    </citation>
    <scope>NUCLEOTIDE SEQUENCE [LARGE SCALE GENOMIC DNA]</scope>
    <source>
        <strain evidence="1">Lor287</strain>
    </source>
</reference>
<evidence type="ECO:0000313" key="1">
    <source>
        <dbReference type="EMBL" id="KAK8954714.1"/>
    </source>
</evidence>